<organism evidence="2 3">
    <name type="scientific">Pyrus ussuriensis x Pyrus communis</name>
    <dbReference type="NCBI Taxonomy" id="2448454"/>
    <lineage>
        <taxon>Eukaryota</taxon>
        <taxon>Viridiplantae</taxon>
        <taxon>Streptophyta</taxon>
        <taxon>Embryophyta</taxon>
        <taxon>Tracheophyta</taxon>
        <taxon>Spermatophyta</taxon>
        <taxon>Magnoliopsida</taxon>
        <taxon>eudicotyledons</taxon>
        <taxon>Gunneridae</taxon>
        <taxon>Pentapetalae</taxon>
        <taxon>rosids</taxon>
        <taxon>fabids</taxon>
        <taxon>Rosales</taxon>
        <taxon>Rosaceae</taxon>
        <taxon>Amygdaloideae</taxon>
        <taxon>Maleae</taxon>
        <taxon>Pyrus</taxon>
    </lineage>
</organism>
<dbReference type="PANTHER" id="PTHR11926">
    <property type="entry name" value="GLUCOSYL/GLUCURONOSYL TRANSFERASES"/>
    <property type="match status" value="1"/>
</dbReference>
<evidence type="ECO:0000313" key="3">
    <source>
        <dbReference type="Proteomes" id="UP000327157"/>
    </source>
</evidence>
<evidence type="ECO:0000313" key="2">
    <source>
        <dbReference type="EMBL" id="KAB2617618.1"/>
    </source>
</evidence>
<dbReference type="GO" id="GO:0080043">
    <property type="term" value="F:quercetin 3-O-glucosyltransferase activity"/>
    <property type="evidence" value="ECO:0007669"/>
    <property type="project" value="TreeGrafter"/>
</dbReference>
<sequence>MHKSSSSESSFFALETISDGYDQGGSAHTQSVEAYLDRFWQRLSTTDCPVDCIVYDSFMPWPLDVAKKIGIVGAVFFTHSCAVGNIYYRVHRGLLKLPLSDQSQILVPGLPPLEPWDMPSFFYDIGSYPAVNNMVVSQFSNVDKADWVLRNTFFELEEQIAKFLPLRTIGQNIPSYYLDKQLENNKEYGVNLFKSNNDVCMKWLDEQLKGFVAYMAFGSA</sequence>
<comment type="caution">
    <text evidence="2">The sequence shown here is derived from an EMBL/GenBank/DDBJ whole genome shotgun (WGS) entry which is preliminary data.</text>
</comment>
<dbReference type="EMBL" id="SMOL01000401">
    <property type="protein sequence ID" value="KAB2617618.1"/>
    <property type="molecule type" value="Genomic_DNA"/>
</dbReference>
<dbReference type="OrthoDB" id="5835829at2759"/>
<accession>A0A5N5GQS7</accession>
<reference evidence="3" key="2">
    <citation type="submission" date="2019-10" db="EMBL/GenBank/DDBJ databases">
        <title>A de novo genome assembly of a pear dwarfing rootstock.</title>
        <authorList>
            <person name="Wang F."/>
            <person name="Wang J."/>
            <person name="Li S."/>
            <person name="Zhang Y."/>
            <person name="Fang M."/>
            <person name="Ma L."/>
            <person name="Zhao Y."/>
            <person name="Jiang S."/>
        </authorList>
    </citation>
    <scope>NUCLEOTIDE SEQUENCE [LARGE SCALE GENOMIC DNA]</scope>
</reference>
<keyword evidence="3" id="KW-1185">Reference proteome</keyword>
<protein>
    <recommendedName>
        <fullName evidence="4">UDP-glycosyltransferase 74F2-like</fullName>
    </recommendedName>
</protein>
<evidence type="ECO:0000256" key="1">
    <source>
        <dbReference type="ARBA" id="ARBA00009995"/>
    </source>
</evidence>
<dbReference type="GO" id="GO:0080044">
    <property type="term" value="F:quercetin 7-O-glucosyltransferase activity"/>
    <property type="evidence" value="ECO:0007669"/>
    <property type="project" value="TreeGrafter"/>
</dbReference>
<dbReference type="AlphaFoldDB" id="A0A5N5GQS7"/>
<proteinExistence type="inferred from homology"/>
<name>A0A5N5GQS7_9ROSA</name>
<gene>
    <name evidence="2" type="ORF">D8674_013487</name>
</gene>
<reference evidence="2 3" key="1">
    <citation type="submission" date="2019-09" db="EMBL/GenBank/DDBJ databases">
        <authorList>
            <person name="Ou C."/>
        </authorList>
    </citation>
    <scope>NUCLEOTIDE SEQUENCE [LARGE SCALE GENOMIC DNA]</scope>
    <source>
        <strain evidence="2">S2</strain>
        <tissue evidence="2">Leaf</tissue>
    </source>
</reference>
<reference evidence="2 3" key="3">
    <citation type="submission" date="2019-11" db="EMBL/GenBank/DDBJ databases">
        <title>A de novo genome assembly of a pear dwarfing rootstock.</title>
        <authorList>
            <person name="Wang F."/>
            <person name="Wang J."/>
            <person name="Li S."/>
            <person name="Zhang Y."/>
            <person name="Fang M."/>
            <person name="Ma L."/>
            <person name="Zhao Y."/>
            <person name="Jiang S."/>
        </authorList>
    </citation>
    <scope>NUCLEOTIDE SEQUENCE [LARGE SCALE GENOMIC DNA]</scope>
    <source>
        <strain evidence="2">S2</strain>
        <tissue evidence="2">Leaf</tissue>
    </source>
</reference>
<dbReference type="SUPFAM" id="SSF53756">
    <property type="entry name" value="UDP-Glycosyltransferase/glycogen phosphorylase"/>
    <property type="match status" value="1"/>
</dbReference>
<dbReference type="Gene3D" id="3.40.50.2000">
    <property type="entry name" value="Glycogen Phosphorylase B"/>
    <property type="match status" value="1"/>
</dbReference>
<dbReference type="PANTHER" id="PTHR11926:SF1540">
    <property type="entry name" value="GLYCOSYLTRANSFERASE"/>
    <property type="match status" value="1"/>
</dbReference>
<dbReference type="Proteomes" id="UP000327157">
    <property type="component" value="Chromosome 15"/>
</dbReference>
<evidence type="ECO:0008006" key="4">
    <source>
        <dbReference type="Google" id="ProtNLM"/>
    </source>
</evidence>
<comment type="similarity">
    <text evidence="1">Belongs to the UDP-glycosyltransferase family.</text>
</comment>